<feature type="region of interest" description="Disordered" evidence="1">
    <location>
        <begin position="1"/>
        <end position="34"/>
    </location>
</feature>
<dbReference type="EMBL" id="JACMSC010000017">
    <property type="protein sequence ID" value="KAG6479270.1"/>
    <property type="molecule type" value="Genomic_DNA"/>
</dbReference>
<protein>
    <submittedName>
        <fullName evidence="2">Uncharacterized protein</fullName>
    </submittedName>
</protein>
<reference evidence="2 3" key="1">
    <citation type="submission" date="2020-08" db="EMBL/GenBank/DDBJ databases">
        <title>Plant Genome Project.</title>
        <authorList>
            <person name="Zhang R.-G."/>
        </authorList>
    </citation>
    <scope>NUCLEOTIDE SEQUENCE [LARGE SCALE GENOMIC DNA]</scope>
    <source>
        <tissue evidence="2">Rhizome</tissue>
    </source>
</reference>
<accession>A0A8J5F0T2</accession>
<comment type="caution">
    <text evidence="2">The sequence shown here is derived from an EMBL/GenBank/DDBJ whole genome shotgun (WGS) entry which is preliminary data.</text>
</comment>
<gene>
    <name evidence="2" type="ORF">ZIOFF_062732</name>
</gene>
<organism evidence="2 3">
    <name type="scientific">Zingiber officinale</name>
    <name type="common">Ginger</name>
    <name type="synonym">Amomum zingiber</name>
    <dbReference type="NCBI Taxonomy" id="94328"/>
    <lineage>
        <taxon>Eukaryota</taxon>
        <taxon>Viridiplantae</taxon>
        <taxon>Streptophyta</taxon>
        <taxon>Embryophyta</taxon>
        <taxon>Tracheophyta</taxon>
        <taxon>Spermatophyta</taxon>
        <taxon>Magnoliopsida</taxon>
        <taxon>Liliopsida</taxon>
        <taxon>Zingiberales</taxon>
        <taxon>Zingiberaceae</taxon>
        <taxon>Zingiber</taxon>
    </lineage>
</organism>
<dbReference type="Proteomes" id="UP000734854">
    <property type="component" value="Unassembled WGS sequence"/>
</dbReference>
<dbReference type="AlphaFoldDB" id="A0A8J5F0T2"/>
<evidence type="ECO:0000313" key="2">
    <source>
        <dbReference type="EMBL" id="KAG6479270.1"/>
    </source>
</evidence>
<sequence>MAEEKESTSIPLSQAVDPGDPAKAPPISPSSSTRKVHACLPDLIVSRVMTSLLALMRSVKACGAVLQSWVSKKFITGWKDVCRLPTSSLDSCKFVARTTHWAS</sequence>
<evidence type="ECO:0000256" key="1">
    <source>
        <dbReference type="SAM" id="MobiDB-lite"/>
    </source>
</evidence>
<name>A0A8J5F0T2_ZINOF</name>
<proteinExistence type="predicted"/>
<keyword evidence="3" id="KW-1185">Reference proteome</keyword>
<evidence type="ECO:0000313" key="3">
    <source>
        <dbReference type="Proteomes" id="UP000734854"/>
    </source>
</evidence>